<evidence type="ECO:0000313" key="2">
    <source>
        <dbReference type="EMBL" id="PMD21504.1"/>
    </source>
</evidence>
<feature type="transmembrane region" description="Helical" evidence="1">
    <location>
        <begin position="21"/>
        <end position="40"/>
    </location>
</feature>
<dbReference type="AlphaFoldDB" id="A0A2J6Q5P1"/>
<proteinExistence type="predicted"/>
<dbReference type="EMBL" id="KZ613481">
    <property type="protein sequence ID" value="PMD21504.1"/>
    <property type="molecule type" value="Genomic_DNA"/>
</dbReference>
<accession>A0A2J6Q5P1</accession>
<gene>
    <name evidence="2" type="ORF">NA56DRAFT_128274</name>
</gene>
<evidence type="ECO:0000256" key="1">
    <source>
        <dbReference type="SAM" id="Phobius"/>
    </source>
</evidence>
<feature type="transmembrane region" description="Helical" evidence="1">
    <location>
        <begin position="240"/>
        <end position="261"/>
    </location>
</feature>
<keyword evidence="1" id="KW-0812">Transmembrane</keyword>
<organism evidence="2 3">
    <name type="scientific">Hyaloscypha hepaticicola</name>
    <dbReference type="NCBI Taxonomy" id="2082293"/>
    <lineage>
        <taxon>Eukaryota</taxon>
        <taxon>Fungi</taxon>
        <taxon>Dikarya</taxon>
        <taxon>Ascomycota</taxon>
        <taxon>Pezizomycotina</taxon>
        <taxon>Leotiomycetes</taxon>
        <taxon>Helotiales</taxon>
        <taxon>Hyaloscyphaceae</taxon>
        <taxon>Hyaloscypha</taxon>
    </lineage>
</organism>
<feature type="transmembrane region" description="Helical" evidence="1">
    <location>
        <begin position="102"/>
        <end position="122"/>
    </location>
</feature>
<protein>
    <submittedName>
        <fullName evidence="2">Uncharacterized protein</fullName>
    </submittedName>
</protein>
<sequence>MAQPCGKVCNRNSRYSIYMRSWPLICLADTLSIFSKVGYYRLKLGMSIRKCVQIVIDERFGTHEEVLVFARSSWLRWLFFILGPMPQAVRLASFLGTPWTQFFGFSYFLSWILVEILALISARTVMQNAATAAHVNFEFLDKIYEGLALLCYASLLSYLPTRFESLARRRYQFWESPVWFSADWIAAFLLSLLAIPLRIIRELIIRALLIFCRKNIVMSQNLLVAFPEGELGTLKVDDDAIFWLLCFVANLLLCLIGYRFLYDSSGTVNPGWTAVFG</sequence>
<evidence type="ECO:0000313" key="3">
    <source>
        <dbReference type="Proteomes" id="UP000235672"/>
    </source>
</evidence>
<reference evidence="2 3" key="1">
    <citation type="submission" date="2016-05" db="EMBL/GenBank/DDBJ databases">
        <title>A degradative enzymes factory behind the ericoid mycorrhizal symbiosis.</title>
        <authorList>
            <consortium name="DOE Joint Genome Institute"/>
            <person name="Martino E."/>
            <person name="Morin E."/>
            <person name="Grelet G."/>
            <person name="Kuo A."/>
            <person name="Kohler A."/>
            <person name="Daghino S."/>
            <person name="Barry K."/>
            <person name="Choi C."/>
            <person name="Cichocki N."/>
            <person name="Clum A."/>
            <person name="Copeland A."/>
            <person name="Hainaut M."/>
            <person name="Haridas S."/>
            <person name="Labutti K."/>
            <person name="Lindquist E."/>
            <person name="Lipzen A."/>
            <person name="Khouja H.-R."/>
            <person name="Murat C."/>
            <person name="Ohm R."/>
            <person name="Olson A."/>
            <person name="Spatafora J."/>
            <person name="Veneault-Fourrey C."/>
            <person name="Henrissat B."/>
            <person name="Grigoriev I."/>
            <person name="Martin F."/>
            <person name="Perotto S."/>
        </authorList>
    </citation>
    <scope>NUCLEOTIDE SEQUENCE [LARGE SCALE GENOMIC DNA]</scope>
    <source>
        <strain evidence="2 3">UAMH 7357</strain>
    </source>
</reference>
<keyword evidence="1" id="KW-1133">Transmembrane helix</keyword>
<feature type="transmembrane region" description="Helical" evidence="1">
    <location>
        <begin position="179"/>
        <end position="200"/>
    </location>
</feature>
<keyword evidence="1" id="KW-0472">Membrane</keyword>
<name>A0A2J6Q5P1_9HELO</name>
<keyword evidence="3" id="KW-1185">Reference proteome</keyword>
<dbReference type="OrthoDB" id="3514481at2759"/>
<dbReference type="Proteomes" id="UP000235672">
    <property type="component" value="Unassembled WGS sequence"/>
</dbReference>